<feature type="signal peptide" evidence="1">
    <location>
        <begin position="1"/>
        <end position="27"/>
    </location>
</feature>
<evidence type="ECO:0008006" key="4">
    <source>
        <dbReference type="Google" id="ProtNLM"/>
    </source>
</evidence>
<dbReference type="RefSeq" id="WP_379513933.1">
    <property type="nucleotide sequence ID" value="NZ_JBHSPA010000014.1"/>
</dbReference>
<reference evidence="3" key="1">
    <citation type="journal article" date="2019" name="Int. J. Syst. Evol. Microbiol.">
        <title>The Global Catalogue of Microorganisms (GCM) 10K type strain sequencing project: providing services to taxonomists for standard genome sequencing and annotation.</title>
        <authorList>
            <consortium name="The Broad Institute Genomics Platform"/>
            <consortium name="The Broad Institute Genome Sequencing Center for Infectious Disease"/>
            <person name="Wu L."/>
            <person name="Ma J."/>
        </authorList>
    </citation>
    <scope>NUCLEOTIDE SEQUENCE [LARGE SCALE GENOMIC DNA]</scope>
    <source>
        <strain evidence="3">CCUG 53903</strain>
    </source>
</reference>
<protein>
    <recommendedName>
        <fullName evidence="4">Secreted protein</fullName>
    </recommendedName>
</protein>
<organism evidence="2 3">
    <name type="scientific">Nonomuraea insulae</name>
    <dbReference type="NCBI Taxonomy" id="1616787"/>
    <lineage>
        <taxon>Bacteria</taxon>
        <taxon>Bacillati</taxon>
        <taxon>Actinomycetota</taxon>
        <taxon>Actinomycetes</taxon>
        <taxon>Streptosporangiales</taxon>
        <taxon>Streptosporangiaceae</taxon>
        <taxon>Nonomuraea</taxon>
    </lineage>
</organism>
<feature type="chain" id="PRO_5047501004" description="Secreted protein" evidence="1">
    <location>
        <begin position="28"/>
        <end position="91"/>
    </location>
</feature>
<proteinExistence type="predicted"/>
<keyword evidence="3" id="KW-1185">Reference proteome</keyword>
<evidence type="ECO:0000313" key="2">
    <source>
        <dbReference type="EMBL" id="MFC5824412.1"/>
    </source>
</evidence>
<accession>A0ABW1CGB4</accession>
<comment type="caution">
    <text evidence="2">The sequence shown here is derived from an EMBL/GenBank/DDBJ whole genome shotgun (WGS) entry which is preliminary data.</text>
</comment>
<name>A0ABW1CGB4_9ACTN</name>
<dbReference type="EMBL" id="JBHSPA010000014">
    <property type="protein sequence ID" value="MFC5824412.1"/>
    <property type="molecule type" value="Genomic_DNA"/>
</dbReference>
<evidence type="ECO:0000256" key="1">
    <source>
        <dbReference type="SAM" id="SignalP"/>
    </source>
</evidence>
<gene>
    <name evidence="2" type="ORF">ACFPZ3_11185</name>
</gene>
<sequence length="91" mass="9868">MPTIRRGLAVLALAGASLALSTGPAHATAAWEPPPGYTLENSYFGGSVSGWCDRVGTEGAQKGQWTAYVCHDVMRRLADLYYIYGDLYVKR</sequence>
<evidence type="ECO:0000313" key="3">
    <source>
        <dbReference type="Proteomes" id="UP001596058"/>
    </source>
</evidence>
<dbReference type="Proteomes" id="UP001596058">
    <property type="component" value="Unassembled WGS sequence"/>
</dbReference>
<keyword evidence="1" id="KW-0732">Signal</keyword>